<feature type="compositionally biased region" description="Basic and acidic residues" evidence="1">
    <location>
        <begin position="108"/>
        <end position="126"/>
    </location>
</feature>
<protein>
    <submittedName>
        <fullName evidence="2">Putative apyrase 6</fullName>
    </submittedName>
</protein>
<dbReference type="Proteomes" id="UP000634136">
    <property type="component" value="Unassembled WGS sequence"/>
</dbReference>
<evidence type="ECO:0000256" key="1">
    <source>
        <dbReference type="SAM" id="MobiDB-lite"/>
    </source>
</evidence>
<keyword evidence="3" id="KW-1185">Reference proteome</keyword>
<organism evidence="2 3">
    <name type="scientific">Senna tora</name>
    <dbReference type="NCBI Taxonomy" id="362788"/>
    <lineage>
        <taxon>Eukaryota</taxon>
        <taxon>Viridiplantae</taxon>
        <taxon>Streptophyta</taxon>
        <taxon>Embryophyta</taxon>
        <taxon>Tracheophyta</taxon>
        <taxon>Spermatophyta</taxon>
        <taxon>Magnoliopsida</taxon>
        <taxon>eudicotyledons</taxon>
        <taxon>Gunneridae</taxon>
        <taxon>Pentapetalae</taxon>
        <taxon>rosids</taxon>
        <taxon>fabids</taxon>
        <taxon>Fabales</taxon>
        <taxon>Fabaceae</taxon>
        <taxon>Caesalpinioideae</taxon>
        <taxon>Cassia clade</taxon>
        <taxon>Senna</taxon>
    </lineage>
</organism>
<feature type="region of interest" description="Disordered" evidence="1">
    <location>
        <begin position="100"/>
        <end position="136"/>
    </location>
</feature>
<dbReference type="EMBL" id="JAAIUW010000006">
    <property type="protein sequence ID" value="KAF7828053.1"/>
    <property type="molecule type" value="Genomic_DNA"/>
</dbReference>
<evidence type="ECO:0000313" key="2">
    <source>
        <dbReference type="EMBL" id="KAF7828053.1"/>
    </source>
</evidence>
<accession>A0A834TU03</accession>
<sequence>MTSYKHPQPSCSHKPNLRLSPSLLRDLTFPELQQIHKRLPGPVWTLGKRRKARIHFHRRQPIRPKIKERLPTFQPVPENVDSGSAAPSINNNPVPVPHGIAPIPPGKEGVEEKQSKRNQNRSEQRGVEFSGVIGSPGEKTGADWRLNWIHAFGVGMEPSAVGIRAEEDDETKVGVVVGGGGGIGDGAEGNHGRARPLPVSVWACAVVGADSLGGATSLSPIGRASIMVNPAWFRAMPMALAPYKIKKLVISFIAKITFFFSFKI</sequence>
<name>A0A834TU03_9FABA</name>
<reference evidence="2" key="1">
    <citation type="submission" date="2020-09" db="EMBL/GenBank/DDBJ databases">
        <title>Genome-Enabled Discovery of Anthraquinone Biosynthesis in Senna tora.</title>
        <authorList>
            <person name="Kang S.-H."/>
            <person name="Pandey R.P."/>
            <person name="Lee C.-M."/>
            <person name="Sim J.-S."/>
            <person name="Jeong J.-T."/>
            <person name="Choi B.-S."/>
            <person name="Jung M."/>
            <person name="Ginzburg D."/>
            <person name="Zhao K."/>
            <person name="Won S.Y."/>
            <person name="Oh T.-J."/>
            <person name="Yu Y."/>
            <person name="Kim N.-H."/>
            <person name="Lee O.R."/>
            <person name="Lee T.-H."/>
            <person name="Bashyal P."/>
            <person name="Kim T.-S."/>
            <person name="Lee W.-H."/>
            <person name="Kawkins C."/>
            <person name="Kim C.-K."/>
            <person name="Kim J.S."/>
            <person name="Ahn B.O."/>
            <person name="Rhee S.Y."/>
            <person name="Sohng J.K."/>
        </authorList>
    </citation>
    <scope>NUCLEOTIDE SEQUENCE</scope>
    <source>
        <tissue evidence="2">Leaf</tissue>
    </source>
</reference>
<gene>
    <name evidence="2" type="ORF">G2W53_019217</name>
</gene>
<proteinExistence type="predicted"/>
<evidence type="ECO:0000313" key="3">
    <source>
        <dbReference type="Proteomes" id="UP000634136"/>
    </source>
</evidence>
<comment type="caution">
    <text evidence="2">The sequence shown here is derived from an EMBL/GenBank/DDBJ whole genome shotgun (WGS) entry which is preliminary data.</text>
</comment>
<dbReference type="AlphaFoldDB" id="A0A834TU03"/>